<feature type="binding site" evidence="17">
    <location>
        <position position="138"/>
    </location>
    <ligand>
        <name>[4Fe-4S] cluster</name>
        <dbReference type="ChEBI" id="CHEBI:49883"/>
    </ligand>
</feature>
<evidence type="ECO:0000256" key="16">
    <source>
        <dbReference type="ARBA" id="ARBA00047415"/>
    </source>
</evidence>
<evidence type="ECO:0000256" key="9">
    <source>
        <dbReference type="ARBA" id="ARBA00022785"/>
    </source>
</evidence>
<keyword evidence="14 17" id="KW-0676">Redox-active center</keyword>
<accession>A0A0R2A9Z6</accession>
<dbReference type="InterPro" id="IPR003828">
    <property type="entry name" value="QueH"/>
</dbReference>
<evidence type="ECO:0000313" key="18">
    <source>
        <dbReference type="EMBL" id="KRM60486.1"/>
    </source>
</evidence>
<feature type="binding site" evidence="17">
    <location>
        <position position="51"/>
    </location>
    <ligand>
        <name>[4Fe-4S] cluster</name>
        <dbReference type="ChEBI" id="CHEBI:49883"/>
    </ligand>
</feature>
<evidence type="ECO:0000256" key="17">
    <source>
        <dbReference type="HAMAP-Rule" id="MF_02089"/>
    </source>
</evidence>
<dbReference type="STRING" id="1423813.FC26_GL000576"/>
<feature type="binding site" evidence="17">
    <location>
        <position position="52"/>
    </location>
    <ligand>
        <name>[4Fe-4S] cluster</name>
        <dbReference type="ChEBI" id="CHEBI:49883"/>
    </ligand>
</feature>
<dbReference type="GO" id="GO:0052693">
    <property type="term" value="F:epoxyqueuosine reductase activity"/>
    <property type="evidence" value="ECO:0007669"/>
    <property type="project" value="UniProtKB-UniRule"/>
</dbReference>
<dbReference type="HAMAP" id="MF_02089">
    <property type="entry name" value="QueH"/>
    <property type="match status" value="1"/>
</dbReference>
<comment type="similarity">
    <text evidence="3 17">Belongs to the QueH family.</text>
</comment>
<proteinExistence type="inferred from homology"/>
<dbReference type="Proteomes" id="UP000051733">
    <property type="component" value="Unassembled WGS sequence"/>
</dbReference>
<evidence type="ECO:0000256" key="2">
    <source>
        <dbReference type="ARBA" id="ARBA00004691"/>
    </source>
</evidence>
<organism evidence="18 19">
    <name type="scientific">Paucilactobacillus vaccinostercus DSM 20634</name>
    <dbReference type="NCBI Taxonomy" id="1423813"/>
    <lineage>
        <taxon>Bacteria</taxon>
        <taxon>Bacillati</taxon>
        <taxon>Bacillota</taxon>
        <taxon>Bacilli</taxon>
        <taxon>Lactobacillales</taxon>
        <taxon>Lactobacillaceae</taxon>
        <taxon>Paucilactobacillus</taxon>
    </lineage>
</organism>
<keyword evidence="13 17" id="KW-1015">Disulfide bond</keyword>
<keyword evidence="19" id="KW-1185">Reference proteome</keyword>
<comment type="pathway">
    <text evidence="2 17">tRNA modification; tRNA-queuosine biosynthesis.</text>
</comment>
<dbReference type="PATRIC" id="fig|1423813.3.peg.587"/>
<dbReference type="AlphaFoldDB" id="A0A0R2A9Z6"/>
<evidence type="ECO:0000256" key="4">
    <source>
        <dbReference type="ARBA" id="ARBA00012622"/>
    </source>
</evidence>
<keyword evidence="9 17" id="KW-0671">Queuosine biosynthesis</keyword>
<gene>
    <name evidence="17" type="primary">queH</name>
    <name evidence="18" type="ORF">FC26_GL000576</name>
</gene>
<feature type="disulfide bond" description="Redox-active" evidence="17">
    <location>
        <begin position="217"/>
        <end position="219"/>
    </location>
</feature>
<reference evidence="18 19" key="1">
    <citation type="journal article" date="2015" name="Genome Announc.">
        <title>Expanding the biotechnology potential of lactobacilli through comparative genomics of 213 strains and associated genera.</title>
        <authorList>
            <person name="Sun Z."/>
            <person name="Harris H.M."/>
            <person name="McCann A."/>
            <person name="Guo C."/>
            <person name="Argimon S."/>
            <person name="Zhang W."/>
            <person name="Yang X."/>
            <person name="Jeffery I.B."/>
            <person name="Cooney J.C."/>
            <person name="Kagawa T.F."/>
            <person name="Liu W."/>
            <person name="Song Y."/>
            <person name="Salvetti E."/>
            <person name="Wrobel A."/>
            <person name="Rasinkangas P."/>
            <person name="Parkhill J."/>
            <person name="Rea M.C."/>
            <person name="O'Sullivan O."/>
            <person name="Ritari J."/>
            <person name="Douillard F.P."/>
            <person name="Paul Ross R."/>
            <person name="Yang R."/>
            <person name="Briner A.E."/>
            <person name="Felis G.E."/>
            <person name="de Vos W.M."/>
            <person name="Barrangou R."/>
            <person name="Klaenhammer T.R."/>
            <person name="Caufield P.W."/>
            <person name="Cui Y."/>
            <person name="Zhang H."/>
            <person name="O'Toole P.W."/>
        </authorList>
    </citation>
    <scope>NUCLEOTIDE SEQUENCE [LARGE SCALE GENOMIC DNA]</scope>
    <source>
        <strain evidence="18 19">DSM 20634</strain>
    </source>
</reference>
<dbReference type="Pfam" id="PF02677">
    <property type="entry name" value="QueH"/>
    <property type="match status" value="1"/>
</dbReference>
<keyword evidence="7 17" id="KW-0819">tRNA processing</keyword>
<comment type="function">
    <text evidence="1 17">Catalyzes the conversion of epoxyqueuosine (oQ) to queuosine (Q), which is a hypermodified base found in the wobble positions of tRNA(Asp), tRNA(Asn), tRNA(His) and tRNA(Tyr).</text>
</comment>
<keyword evidence="8 17" id="KW-0479">Metal-binding</keyword>
<evidence type="ECO:0000256" key="15">
    <source>
        <dbReference type="ARBA" id="ARBA00031446"/>
    </source>
</evidence>
<dbReference type="UniPathway" id="UPA00392"/>
<comment type="catalytic activity">
    <reaction evidence="16 17">
        <text>epoxyqueuosine(34) in tRNA + AH2 = queuosine(34) in tRNA + A + H2O</text>
        <dbReference type="Rhea" id="RHEA:32159"/>
        <dbReference type="Rhea" id="RHEA-COMP:18571"/>
        <dbReference type="Rhea" id="RHEA-COMP:18582"/>
        <dbReference type="ChEBI" id="CHEBI:13193"/>
        <dbReference type="ChEBI" id="CHEBI:15377"/>
        <dbReference type="ChEBI" id="CHEBI:17499"/>
        <dbReference type="ChEBI" id="CHEBI:194431"/>
        <dbReference type="ChEBI" id="CHEBI:194443"/>
        <dbReference type="EC" id="1.17.99.6"/>
    </reaction>
</comment>
<evidence type="ECO:0000256" key="13">
    <source>
        <dbReference type="ARBA" id="ARBA00023157"/>
    </source>
</evidence>
<feature type="binding site" evidence="17">
    <location>
        <position position="135"/>
    </location>
    <ligand>
        <name>[4Fe-4S] cluster</name>
        <dbReference type="ChEBI" id="CHEBI:49883"/>
    </ligand>
</feature>
<evidence type="ECO:0000256" key="3">
    <source>
        <dbReference type="ARBA" id="ARBA00008207"/>
    </source>
</evidence>
<evidence type="ECO:0000256" key="10">
    <source>
        <dbReference type="ARBA" id="ARBA00023002"/>
    </source>
</evidence>
<evidence type="ECO:0000313" key="19">
    <source>
        <dbReference type="Proteomes" id="UP000051733"/>
    </source>
</evidence>
<keyword evidence="12 17" id="KW-0411">Iron-sulfur</keyword>
<name>A0A0R2A9Z6_9LACO</name>
<comment type="caution">
    <text evidence="18">The sequence shown here is derived from an EMBL/GenBank/DDBJ whole genome shotgun (WGS) entry which is preliminary data.</text>
</comment>
<evidence type="ECO:0000256" key="6">
    <source>
        <dbReference type="ARBA" id="ARBA00022485"/>
    </source>
</evidence>
<dbReference type="PANTHER" id="PTHR36701">
    <property type="entry name" value="EPOXYQUEUOSINE REDUCTASE QUEH"/>
    <property type="match status" value="1"/>
</dbReference>
<evidence type="ECO:0000256" key="1">
    <source>
        <dbReference type="ARBA" id="ARBA00002268"/>
    </source>
</evidence>
<evidence type="ECO:0000256" key="14">
    <source>
        <dbReference type="ARBA" id="ARBA00023284"/>
    </source>
</evidence>
<dbReference type="PANTHER" id="PTHR36701:SF1">
    <property type="entry name" value="EPOXYQUEUOSINE REDUCTASE QUEH"/>
    <property type="match status" value="1"/>
</dbReference>
<sequence>MNLGDDSVLEYEQIQGMFEKGQKINYDLVLQKLVQKWQDEARRPKILLHSCCAPCSTYTLEYLTQFADVTVYYDNPNIHPRMEYERRKLVQEQFITDFNAQTGNQVTFVSATYEPSKWLEVVRDLKDAPEGGARCQLCYNYRLDRVAQKAQEWQFDYFGSALTISPHKNAQIINRLGLDVQHMYDVSYLPSDFKKRGGYRRSVQMCAEYDVYRQCYCGCLFAARQQGVDLKRINREATAFVKQHQNDNFDQITYQAD</sequence>
<keyword evidence="11 17" id="KW-0408">Iron</keyword>
<dbReference type="GO" id="GO:0046872">
    <property type="term" value="F:metal ion binding"/>
    <property type="evidence" value="ECO:0007669"/>
    <property type="project" value="UniProtKB-KW"/>
</dbReference>
<evidence type="ECO:0000256" key="8">
    <source>
        <dbReference type="ARBA" id="ARBA00022723"/>
    </source>
</evidence>
<evidence type="ECO:0000256" key="11">
    <source>
        <dbReference type="ARBA" id="ARBA00023004"/>
    </source>
</evidence>
<evidence type="ECO:0000256" key="7">
    <source>
        <dbReference type="ARBA" id="ARBA00022694"/>
    </source>
</evidence>
<evidence type="ECO:0000256" key="5">
    <source>
        <dbReference type="ARBA" id="ARBA00016895"/>
    </source>
</evidence>
<evidence type="ECO:0000256" key="12">
    <source>
        <dbReference type="ARBA" id="ARBA00023014"/>
    </source>
</evidence>
<dbReference type="GO" id="GO:0008616">
    <property type="term" value="P:tRNA queuosine(34) biosynthetic process"/>
    <property type="evidence" value="ECO:0007669"/>
    <property type="project" value="UniProtKB-UniRule"/>
</dbReference>
<dbReference type="GO" id="GO:0051539">
    <property type="term" value="F:4 iron, 4 sulfur cluster binding"/>
    <property type="evidence" value="ECO:0007669"/>
    <property type="project" value="UniProtKB-UniRule"/>
</dbReference>
<keyword evidence="6 17" id="KW-0004">4Fe-4S</keyword>
<dbReference type="EC" id="1.17.99.6" evidence="4 17"/>
<keyword evidence="10 17" id="KW-0560">Oxidoreductase</keyword>
<protein>
    <recommendedName>
        <fullName evidence="5 17">Epoxyqueuosine reductase QueH</fullName>
        <ecNumber evidence="4 17">1.17.99.6</ecNumber>
    </recommendedName>
    <alternativeName>
        <fullName evidence="15 17">Queuosine biosynthesis protein QueH</fullName>
    </alternativeName>
</protein>
<dbReference type="EMBL" id="AYYY01000063">
    <property type="protein sequence ID" value="KRM60486.1"/>
    <property type="molecule type" value="Genomic_DNA"/>
</dbReference>